<keyword evidence="3" id="KW-1185">Reference proteome</keyword>
<dbReference type="RefSeq" id="WP_106665015.1">
    <property type="nucleotide sequence ID" value="NZ_PGGM01000007.1"/>
</dbReference>
<evidence type="ECO:0000256" key="1">
    <source>
        <dbReference type="SAM" id="SignalP"/>
    </source>
</evidence>
<evidence type="ECO:0000313" key="2">
    <source>
        <dbReference type="EMBL" id="PSH63040.1"/>
    </source>
</evidence>
<name>A0A2P7B984_9HYPH</name>
<comment type="caution">
    <text evidence="2">The sequence shown here is derived from an EMBL/GenBank/DDBJ whole genome shotgun (WGS) entry which is preliminary data.</text>
</comment>
<dbReference type="Proteomes" id="UP000241764">
    <property type="component" value="Unassembled WGS sequence"/>
</dbReference>
<dbReference type="InterPro" id="IPR009333">
    <property type="entry name" value="DUF992"/>
</dbReference>
<reference evidence="3" key="1">
    <citation type="submission" date="2017-11" db="EMBL/GenBank/DDBJ databases">
        <authorList>
            <person name="Kuznetsova I."/>
            <person name="Sazanova A."/>
            <person name="Chirak E."/>
            <person name="Safronova V."/>
            <person name="Willems A."/>
        </authorList>
    </citation>
    <scope>NUCLEOTIDE SEQUENCE [LARGE SCALE GENOMIC DNA]</scope>
    <source>
        <strain evidence="3">CCBAU 03422</strain>
    </source>
</reference>
<accession>A0A2P7B984</accession>
<dbReference type="PROSITE" id="PS51257">
    <property type="entry name" value="PROKAR_LIPOPROTEIN"/>
    <property type="match status" value="1"/>
</dbReference>
<dbReference type="AlphaFoldDB" id="A0A2P7B984"/>
<feature type="chain" id="PRO_5015179913" evidence="1">
    <location>
        <begin position="24"/>
        <end position="157"/>
    </location>
</feature>
<dbReference type="EMBL" id="PGGM01000007">
    <property type="protein sequence ID" value="PSH63040.1"/>
    <property type="molecule type" value="Genomic_DNA"/>
</dbReference>
<gene>
    <name evidence="2" type="ORF">CU103_15845</name>
</gene>
<keyword evidence="1" id="KW-0732">Signal</keyword>
<proteinExistence type="predicted"/>
<dbReference type="Pfam" id="PF06186">
    <property type="entry name" value="DUF992"/>
    <property type="match status" value="1"/>
</dbReference>
<feature type="signal peptide" evidence="1">
    <location>
        <begin position="1"/>
        <end position="23"/>
    </location>
</feature>
<evidence type="ECO:0000313" key="3">
    <source>
        <dbReference type="Proteomes" id="UP000241764"/>
    </source>
</evidence>
<dbReference type="OrthoDB" id="7362478at2"/>
<organism evidence="2 3">
    <name type="scientific">Phyllobacterium sophorae</name>
    <dbReference type="NCBI Taxonomy" id="1520277"/>
    <lineage>
        <taxon>Bacteria</taxon>
        <taxon>Pseudomonadati</taxon>
        <taxon>Pseudomonadota</taxon>
        <taxon>Alphaproteobacteria</taxon>
        <taxon>Hyphomicrobiales</taxon>
        <taxon>Phyllobacteriaceae</taxon>
        <taxon>Phyllobacterium</taxon>
    </lineage>
</organism>
<sequence length="157" mass="15640">MVTFLHKVCLGCAVALIPFSANPQSTQIGTLSCDVSKGIGMFVVEKQKLTCTFKQDKGGKADNYTGSIDQYGVALGEVASGHLIWGVIAATSGLPAGALAGKYSGIGANASVGPGAGANILVGGTGRAFSLQPISVEGQEGINIAGGITTVTLSAKP</sequence>
<protein>
    <submittedName>
        <fullName evidence="2">DUF992 domain-containing protein</fullName>
    </submittedName>
</protein>